<gene>
    <name evidence="1" type="ORF">SIN8267_00220</name>
</gene>
<dbReference type="Pfam" id="PF22011">
    <property type="entry name" value="DUF6931"/>
    <property type="match status" value="1"/>
</dbReference>
<name>A0ABM9AAX2_9GAMM</name>
<evidence type="ECO:0000313" key="1">
    <source>
        <dbReference type="EMBL" id="CAH0990135.1"/>
    </source>
</evidence>
<accession>A0ABM9AAX2</accession>
<dbReference type="EMBL" id="CAKLPX010000001">
    <property type="protein sequence ID" value="CAH0990135.1"/>
    <property type="molecule type" value="Genomic_DNA"/>
</dbReference>
<comment type="caution">
    <text evidence="1">The sequence shown here is derived from an EMBL/GenBank/DDBJ whole genome shotgun (WGS) entry which is preliminary data.</text>
</comment>
<reference evidence="1" key="1">
    <citation type="submission" date="2021-12" db="EMBL/GenBank/DDBJ databases">
        <authorList>
            <person name="Rodrigo-Torres L."/>
            <person name="Arahal R. D."/>
            <person name="Lucena T."/>
        </authorList>
    </citation>
    <scope>NUCLEOTIDE SEQUENCE</scope>
    <source>
        <strain evidence="1">CECT 8267</strain>
    </source>
</reference>
<dbReference type="RefSeq" id="WP_237442825.1">
    <property type="nucleotide sequence ID" value="NZ_CAKLPX010000001.1"/>
</dbReference>
<evidence type="ECO:0000313" key="2">
    <source>
        <dbReference type="Proteomes" id="UP000838100"/>
    </source>
</evidence>
<organism evidence="1 2">
    <name type="scientific">Sinobacterium norvegicum</name>
    <dbReference type="NCBI Taxonomy" id="1641715"/>
    <lineage>
        <taxon>Bacteria</taxon>
        <taxon>Pseudomonadati</taxon>
        <taxon>Pseudomonadota</taxon>
        <taxon>Gammaproteobacteria</taxon>
        <taxon>Cellvibrionales</taxon>
        <taxon>Spongiibacteraceae</taxon>
        <taxon>Sinobacterium</taxon>
    </lineage>
</organism>
<sequence length="190" mass="20616">MQASIKIKAKQTADIIANCEVGEEAEKIIRPEMPPAETIGLLSDNCCFYDAVKILAHGLPKREAVWWACLATRQAHTPETNEDNINALTAAETWVQKPTEEHRLEAFDRANMTKFETPASWAATAAYWSAGSIAPQGQPDVAPPEFLYAHAVAGCIALAAVAKDEQDPDAYYKQFIAQGMDLAAGGRGNI</sequence>
<dbReference type="InterPro" id="IPR053855">
    <property type="entry name" value="DUF6931"/>
</dbReference>
<proteinExistence type="predicted"/>
<dbReference type="Proteomes" id="UP000838100">
    <property type="component" value="Unassembled WGS sequence"/>
</dbReference>
<protein>
    <recommendedName>
        <fullName evidence="3">Twin-arginine translocation pathway signal</fullName>
    </recommendedName>
</protein>
<keyword evidence="2" id="KW-1185">Reference proteome</keyword>
<evidence type="ECO:0008006" key="3">
    <source>
        <dbReference type="Google" id="ProtNLM"/>
    </source>
</evidence>